<gene>
    <name evidence="2" type="ORF">SKAU_G00024700</name>
</gene>
<organism evidence="2 3">
    <name type="scientific">Synaphobranchus kaupii</name>
    <name type="common">Kaup's arrowtooth eel</name>
    <dbReference type="NCBI Taxonomy" id="118154"/>
    <lineage>
        <taxon>Eukaryota</taxon>
        <taxon>Metazoa</taxon>
        <taxon>Chordata</taxon>
        <taxon>Craniata</taxon>
        <taxon>Vertebrata</taxon>
        <taxon>Euteleostomi</taxon>
        <taxon>Actinopterygii</taxon>
        <taxon>Neopterygii</taxon>
        <taxon>Teleostei</taxon>
        <taxon>Anguilliformes</taxon>
        <taxon>Synaphobranchidae</taxon>
        <taxon>Synaphobranchus</taxon>
    </lineage>
</organism>
<reference evidence="2" key="1">
    <citation type="journal article" date="2023" name="Science">
        <title>Genome structures resolve the early diversification of teleost fishes.</title>
        <authorList>
            <person name="Parey E."/>
            <person name="Louis A."/>
            <person name="Montfort J."/>
            <person name="Bouchez O."/>
            <person name="Roques C."/>
            <person name="Iampietro C."/>
            <person name="Lluch J."/>
            <person name="Castinel A."/>
            <person name="Donnadieu C."/>
            <person name="Desvignes T."/>
            <person name="Floi Bucao C."/>
            <person name="Jouanno E."/>
            <person name="Wen M."/>
            <person name="Mejri S."/>
            <person name="Dirks R."/>
            <person name="Jansen H."/>
            <person name="Henkel C."/>
            <person name="Chen W.J."/>
            <person name="Zahm M."/>
            <person name="Cabau C."/>
            <person name="Klopp C."/>
            <person name="Thompson A.W."/>
            <person name="Robinson-Rechavi M."/>
            <person name="Braasch I."/>
            <person name="Lecointre G."/>
            <person name="Bobe J."/>
            <person name="Postlethwait J.H."/>
            <person name="Berthelot C."/>
            <person name="Roest Crollius H."/>
            <person name="Guiguen Y."/>
        </authorList>
    </citation>
    <scope>NUCLEOTIDE SEQUENCE</scope>
    <source>
        <strain evidence="2">WJC10195</strain>
    </source>
</reference>
<evidence type="ECO:0000313" key="2">
    <source>
        <dbReference type="EMBL" id="KAJ8381692.1"/>
    </source>
</evidence>
<proteinExistence type="predicted"/>
<comment type="caution">
    <text evidence="2">The sequence shown here is derived from an EMBL/GenBank/DDBJ whole genome shotgun (WGS) entry which is preliminary data.</text>
</comment>
<evidence type="ECO:0000256" key="1">
    <source>
        <dbReference type="SAM" id="MobiDB-lite"/>
    </source>
</evidence>
<dbReference type="EMBL" id="JAINUF010000001">
    <property type="protein sequence ID" value="KAJ8381692.1"/>
    <property type="molecule type" value="Genomic_DNA"/>
</dbReference>
<evidence type="ECO:0000313" key="3">
    <source>
        <dbReference type="Proteomes" id="UP001152622"/>
    </source>
</evidence>
<name>A0A9Q1GED5_SYNKA</name>
<keyword evidence="3" id="KW-1185">Reference proteome</keyword>
<sequence>MHLTSEMRDSRTFRPHAFEKHGSWSWVCRALAFTEVQGHRPVVPAGCHSHKKVNGKRTSPTPPLLPQLISQTQNVACASPGFLPHKGTPEIGVEKAPPTQPHRREGLLCSGNSGAEDATAGSYGAIPHRRIRKA</sequence>
<dbReference type="Proteomes" id="UP001152622">
    <property type="component" value="Chromosome 1"/>
</dbReference>
<accession>A0A9Q1GED5</accession>
<protein>
    <submittedName>
        <fullName evidence="2">Uncharacterized protein</fullName>
    </submittedName>
</protein>
<dbReference type="AlphaFoldDB" id="A0A9Q1GED5"/>
<feature type="region of interest" description="Disordered" evidence="1">
    <location>
        <begin position="82"/>
        <end position="134"/>
    </location>
</feature>